<evidence type="ECO:0000313" key="11">
    <source>
        <dbReference type="EMBL" id="CAF4829372.1"/>
    </source>
</evidence>
<organism evidence="3 12">
    <name type="scientific">Rotaria socialis</name>
    <dbReference type="NCBI Taxonomy" id="392032"/>
    <lineage>
        <taxon>Eukaryota</taxon>
        <taxon>Metazoa</taxon>
        <taxon>Spiralia</taxon>
        <taxon>Gnathifera</taxon>
        <taxon>Rotifera</taxon>
        <taxon>Eurotatoria</taxon>
        <taxon>Bdelloidea</taxon>
        <taxon>Philodinida</taxon>
        <taxon>Philodinidae</taxon>
        <taxon>Rotaria</taxon>
    </lineage>
</organism>
<dbReference type="EMBL" id="CAJOBR010000546">
    <property type="protein sequence ID" value="CAF4521786.1"/>
    <property type="molecule type" value="Genomic_DNA"/>
</dbReference>
<dbReference type="InterPro" id="IPR026913">
    <property type="entry name" value="METTL24"/>
</dbReference>
<evidence type="ECO:0000313" key="3">
    <source>
        <dbReference type="EMBL" id="CAF3234298.1"/>
    </source>
</evidence>
<dbReference type="Proteomes" id="UP000663873">
    <property type="component" value="Unassembled WGS sequence"/>
</dbReference>
<dbReference type="Proteomes" id="UP000663851">
    <property type="component" value="Unassembled WGS sequence"/>
</dbReference>
<reference evidence="3" key="1">
    <citation type="submission" date="2021-02" db="EMBL/GenBank/DDBJ databases">
        <authorList>
            <person name="Nowell W R."/>
        </authorList>
    </citation>
    <scope>NUCLEOTIDE SEQUENCE</scope>
</reference>
<dbReference type="Proteomes" id="UP000663872">
    <property type="component" value="Unassembled WGS sequence"/>
</dbReference>
<evidence type="ECO:0000313" key="7">
    <source>
        <dbReference type="EMBL" id="CAF4192146.1"/>
    </source>
</evidence>
<evidence type="ECO:0000313" key="5">
    <source>
        <dbReference type="EMBL" id="CAF3399211.1"/>
    </source>
</evidence>
<evidence type="ECO:0000313" key="12">
    <source>
        <dbReference type="Proteomes" id="UP000663833"/>
    </source>
</evidence>
<evidence type="ECO:0000313" key="13">
    <source>
        <dbReference type="Proteomes" id="UP000663873"/>
    </source>
</evidence>
<dbReference type="EMBL" id="CAJOBQ010000210">
    <property type="protein sequence ID" value="CAF4294871.1"/>
    <property type="molecule type" value="Genomic_DNA"/>
</dbReference>
<dbReference type="PANTHER" id="PTHR32026">
    <property type="entry name" value="METHYLTRANSFERASE-LIKE PROTEIN 24"/>
    <property type="match status" value="1"/>
</dbReference>
<dbReference type="EMBL" id="CAJOBO010000321">
    <property type="protein sequence ID" value="CAF4192146.1"/>
    <property type="molecule type" value="Genomic_DNA"/>
</dbReference>
<dbReference type="EMBL" id="CAJNXB010004113">
    <property type="protein sequence ID" value="CAF3356180.1"/>
    <property type="molecule type" value="Genomic_DNA"/>
</dbReference>
<dbReference type="EMBL" id="CAJOBS010002677">
    <property type="protein sequence ID" value="CAF4829372.1"/>
    <property type="molecule type" value="Genomic_DNA"/>
</dbReference>
<evidence type="ECO:0000313" key="6">
    <source>
        <dbReference type="EMBL" id="CAF3748184.1"/>
    </source>
</evidence>
<dbReference type="Proteomes" id="UP000663833">
    <property type="component" value="Unassembled WGS sequence"/>
</dbReference>
<dbReference type="AlphaFoldDB" id="A0A817R7J6"/>
<dbReference type="SUPFAM" id="SSF53335">
    <property type="entry name" value="S-adenosyl-L-methionine-dependent methyltransferases"/>
    <property type="match status" value="1"/>
</dbReference>
<dbReference type="Pfam" id="PF13383">
    <property type="entry name" value="Methyltransf_22"/>
    <property type="match status" value="1"/>
</dbReference>
<dbReference type="Proteomes" id="UP000663869">
    <property type="component" value="Unassembled WGS sequence"/>
</dbReference>
<evidence type="ECO:0000313" key="4">
    <source>
        <dbReference type="EMBL" id="CAF3356180.1"/>
    </source>
</evidence>
<keyword evidence="13" id="KW-1185">Reference proteome</keyword>
<evidence type="ECO:0000313" key="9">
    <source>
        <dbReference type="EMBL" id="CAF4400853.1"/>
    </source>
</evidence>
<dbReference type="EMBL" id="CAJOBP010003344">
    <property type="protein sequence ID" value="CAF4400853.1"/>
    <property type="molecule type" value="Genomic_DNA"/>
</dbReference>
<dbReference type="EMBL" id="CAJNYD010000225">
    <property type="protein sequence ID" value="CAF3234298.1"/>
    <property type="molecule type" value="Genomic_DNA"/>
</dbReference>
<sequence>MLYWRGLSHMLHRTYIEYAHWVPRKLSIVLILIIASIILITINVSAKRYNHESTNDDELPKSALLKETLNPLRSLLSPELQWCSSNPFLANFKPKVVMELEKKWLKWSRNQFSTAYDAMIEYIFVAQQVRDQIAKFAYPVSLPLPCFSEDGLKRYGTRDETGKILCAIDNLKHVDKCVIYSLGSNNQFDFESDLSAHTHCEIHTYDCTSFPPTKPIERLSFHKVCLGKQPQLQSHIFPNVQYYHHVEHKAFDKNFKSFQNILKENNHTQVHILKMDIEGGEYAVFADLFEPVNQIYMPYQITFESHWWNKDISHAIMHQQMFSQFWKLGYRFLQHEPNPQNRACIEWTLLRVFC</sequence>
<dbReference type="Proteomes" id="UP000663825">
    <property type="component" value="Unassembled WGS sequence"/>
</dbReference>
<name>A0A817R7J6_9BILA</name>
<dbReference type="InterPro" id="IPR025714">
    <property type="entry name" value="Methyltranfer_dom"/>
</dbReference>
<dbReference type="Proteomes" id="UP000663862">
    <property type="component" value="Unassembled WGS sequence"/>
</dbReference>
<evidence type="ECO:0000259" key="2">
    <source>
        <dbReference type="Pfam" id="PF13383"/>
    </source>
</evidence>
<dbReference type="OrthoDB" id="10006218at2759"/>
<comment type="caution">
    <text evidence="3">The sequence shown here is derived from an EMBL/GenBank/DDBJ whole genome shotgun (WGS) entry which is preliminary data.</text>
</comment>
<dbReference type="Proteomes" id="UP000663848">
    <property type="component" value="Unassembled WGS sequence"/>
</dbReference>
<accession>A0A817R7J6</accession>
<protein>
    <recommendedName>
        <fullName evidence="2">Methyltransferase domain-containing protein</fullName>
    </recommendedName>
</protein>
<evidence type="ECO:0000256" key="1">
    <source>
        <dbReference type="SAM" id="Phobius"/>
    </source>
</evidence>
<keyword evidence="1" id="KW-1133">Transmembrane helix</keyword>
<dbReference type="EMBL" id="CAJNYT010005475">
    <property type="protein sequence ID" value="CAF3748184.1"/>
    <property type="molecule type" value="Genomic_DNA"/>
</dbReference>
<evidence type="ECO:0000313" key="10">
    <source>
        <dbReference type="EMBL" id="CAF4521786.1"/>
    </source>
</evidence>
<dbReference type="EMBL" id="CAJNYU010000949">
    <property type="protein sequence ID" value="CAF3399211.1"/>
    <property type="molecule type" value="Genomic_DNA"/>
</dbReference>
<feature type="transmembrane region" description="Helical" evidence="1">
    <location>
        <begin position="26"/>
        <end position="46"/>
    </location>
</feature>
<feature type="domain" description="Methyltransferase" evidence="2">
    <location>
        <begin position="145"/>
        <end position="349"/>
    </location>
</feature>
<evidence type="ECO:0000313" key="8">
    <source>
        <dbReference type="EMBL" id="CAF4294871.1"/>
    </source>
</evidence>
<gene>
    <name evidence="5" type="ORF">FME351_LOCUS8899</name>
    <name evidence="6" type="ORF">GRG538_LOCUS31242</name>
    <name evidence="7" type="ORF">HFQ381_LOCUS6915</name>
    <name evidence="3" type="ORF">LUA448_LOCUS3911</name>
    <name evidence="10" type="ORF">QYT958_LOCUS6243</name>
    <name evidence="4" type="ORF">TIS948_LOCUS23725</name>
    <name evidence="11" type="ORF">TOA249_LOCUS25156</name>
    <name evidence="8" type="ORF">TSG867_LOCUS5862</name>
    <name evidence="9" type="ORF">UJA718_LOCUS19101</name>
</gene>
<dbReference type="Proteomes" id="UP000663838">
    <property type="component" value="Unassembled WGS sequence"/>
</dbReference>
<dbReference type="InterPro" id="IPR029063">
    <property type="entry name" value="SAM-dependent_MTases_sf"/>
</dbReference>
<proteinExistence type="predicted"/>
<keyword evidence="1" id="KW-0472">Membrane</keyword>
<keyword evidence="1" id="KW-0812">Transmembrane</keyword>